<evidence type="ECO:0000313" key="3">
    <source>
        <dbReference type="Proteomes" id="UP000253141"/>
    </source>
</evidence>
<dbReference type="Pfam" id="PF05016">
    <property type="entry name" value="ParE_toxin"/>
    <property type="match status" value="1"/>
</dbReference>
<keyword evidence="3" id="KW-1185">Reference proteome</keyword>
<dbReference type="InterPro" id="IPR007712">
    <property type="entry name" value="RelE/ParE_toxin"/>
</dbReference>
<dbReference type="OrthoDB" id="1098070at2"/>
<reference evidence="2 3" key="1">
    <citation type="submission" date="2018-07" db="EMBL/GenBank/DDBJ databases">
        <title>Genome analysis of Runella aurantiaca.</title>
        <authorList>
            <person name="Yang X."/>
        </authorList>
    </citation>
    <scope>NUCLEOTIDE SEQUENCE [LARGE SCALE GENOMIC DNA]</scope>
    <source>
        <strain evidence="2 3">YX9</strain>
    </source>
</reference>
<protein>
    <submittedName>
        <fullName evidence="2">Type II toxin-antitoxin system RelE/ParE family toxin</fullName>
    </submittedName>
</protein>
<dbReference type="Proteomes" id="UP000253141">
    <property type="component" value="Unassembled WGS sequence"/>
</dbReference>
<evidence type="ECO:0000313" key="2">
    <source>
        <dbReference type="EMBL" id="RDB05454.1"/>
    </source>
</evidence>
<name>A0A369IDZ3_9BACT</name>
<dbReference type="Gene3D" id="3.30.2310.20">
    <property type="entry name" value="RelE-like"/>
    <property type="match status" value="1"/>
</dbReference>
<dbReference type="RefSeq" id="WP_114461466.1">
    <property type="nucleotide sequence ID" value="NZ_QPIW01000009.1"/>
</dbReference>
<dbReference type="AlphaFoldDB" id="A0A369IDZ3"/>
<dbReference type="EMBL" id="QPIW01000009">
    <property type="protein sequence ID" value="RDB05454.1"/>
    <property type="molecule type" value="Genomic_DNA"/>
</dbReference>
<keyword evidence="1" id="KW-1277">Toxin-antitoxin system</keyword>
<gene>
    <name evidence="2" type="ORF">DVG78_12770</name>
</gene>
<accession>A0A369IDZ3</accession>
<dbReference type="InterPro" id="IPR035093">
    <property type="entry name" value="RelE/ParE_toxin_dom_sf"/>
</dbReference>
<organism evidence="2 3">
    <name type="scientific">Runella aurantiaca</name>
    <dbReference type="NCBI Taxonomy" id="2282308"/>
    <lineage>
        <taxon>Bacteria</taxon>
        <taxon>Pseudomonadati</taxon>
        <taxon>Bacteroidota</taxon>
        <taxon>Cytophagia</taxon>
        <taxon>Cytophagales</taxon>
        <taxon>Spirosomataceae</taxon>
        <taxon>Runella</taxon>
    </lineage>
</organism>
<sequence length="97" mass="11249">MRELVITDTAKEDIESIALFLENTYSNRTKTEFLLRLSEHFSLIESMPFMFQASDTNPNVRRCVIHKNAACFYKVTDKMILILSVVDTRTNPDAIQF</sequence>
<proteinExistence type="predicted"/>
<comment type="caution">
    <text evidence="2">The sequence shown here is derived from an EMBL/GenBank/DDBJ whole genome shotgun (WGS) entry which is preliminary data.</text>
</comment>
<evidence type="ECO:0000256" key="1">
    <source>
        <dbReference type="ARBA" id="ARBA00022649"/>
    </source>
</evidence>